<sequence>MGRPFALNRLPRSIREELLTRRADKPGLTLDDHAAWLTDLGHQVSRSSIYRFLEAHDAKQHVTADAAEPTDAKSIRLGCLMVAAGVSTPGDKVDLLNTAEELLIWVDSQASE</sequence>
<keyword evidence="2" id="KW-1185">Reference proteome</keyword>
<evidence type="ECO:0000313" key="2">
    <source>
        <dbReference type="Proteomes" id="UP001054897"/>
    </source>
</evidence>
<dbReference type="GeneID" id="300082405"/>
<dbReference type="Proteomes" id="UP001054897">
    <property type="component" value="Chromosome"/>
</dbReference>
<accession>A0ABY5A2I6</accession>
<gene>
    <name evidence="1" type="ORF">L1F06_015515</name>
</gene>
<protein>
    <submittedName>
        <fullName evidence="1">DUF3486 family protein</fullName>
    </submittedName>
</protein>
<dbReference type="RefSeq" id="WP_129482125.1">
    <property type="nucleotide sequence ID" value="NZ_CP099397.1"/>
</dbReference>
<organism evidence="1 2">
    <name type="scientific">Ectopseudomonas hydrolytica</name>
    <dbReference type="NCBI Taxonomy" id="2493633"/>
    <lineage>
        <taxon>Bacteria</taxon>
        <taxon>Pseudomonadati</taxon>
        <taxon>Pseudomonadota</taxon>
        <taxon>Gammaproteobacteria</taxon>
        <taxon>Pseudomonadales</taxon>
        <taxon>Pseudomonadaceae</taxon>
        <taxon>Ectopseudomonas</taxon>
    </lineage>
</organism>
<name>A0ABY5A2I6_9GAMM</name>
<proteinExistence type="predicted"/>
<evidence type="ECO:0000313" key="1">
    <source>
        <dbReference type="EMBL" id="USR38078.1"/>
    </source>
</evidence>
<dbReference type="EMBL" id="CP099397">
    <property type="protein sequence ID" value="USR38078.1"/>
    <property type="molecule type" value="Genomic_DNA"/>
</dbReference>
<reference evidence="1" key="1">
    <citation type="submission" date="2022-06" db="EMBL/GenBank/DDBJ databases">
        <title>Complete genome of Pseudomonas hydrolytica DSWY01T.</title>
        <authorList>
            <person name="Jung J."/>
            <person name="Jeon C.O."/>
        </authorList>
    </citation>
    <scope>NUCLEOTIDE SEQUENCE</scope>
    <source>
        <strain evidence="1">DSWY01</strain>
    </source>
</reference>